<name>A0A9X0NIA4_BACCE</name>
<dbReference type="PANTHER" id="PTHR22674">
    <property type="entry name" value="NTPASE, KAP FAMILY P-LOOP DOMAIN-CONTAINING 1"/>
    <property type="match status" value="1"/>
</dbReference>
<feature type="transmembrane region" description="Helical" evidence="2">
    <location>
        <begin position="28"/>
        <end position="45"/>
    </location>
</feature>
<feature type="transmembrane region" description="Helical" evidence="2">
    <location>
        <begin position="106"/>
        <end position="125"/>
    </location>
</feature>
<keyword evidence="2" id="KW-1133">Transmembrane helix</keyword>
<feature type="domain" description="KAP NTPase" evidence="3">
    <location>
        <begin position="189"/>
        <end position="436"/>
    </location>
</feature>
<evidence type="ECO:0000313" key="5">
    <source>
        <dbReference type="Proteomes" id="UP000036243"/>
    </source>
</evidence>
<feature type="transmembrane region" description="Helical" evidence="2">
    <location>
        <begin position="65"/>
        <end position="85"/>
    </location>
</feature>
<keyword evidence="2" id="KW-0472">Membrane</keyword>
<evidence type="ECO:0000313" key="4">
    <source>
        <dbReference type="EMBL" id="KMP12916.1"/>
    </source>
</evidence>
<protein>
    <submittedName>
        <fullName evidence="4">NTPase KAP</fullName>
    </submittedName>
</protein>
<dbReference type="RefSeq" id="WP_000998620.1">
    <property type="nucleotide sequence ID" value="NZ_AP022908.1"/>
</dbReference>
<sequence length="884" mass="102749">MNDKVTLKQKILEYRLTSLEVQKYTERILSILFIAAFLFAIEGFLDEKVISMPMDLNTFYDYMKSYVFILPTFFVIALFFIYVLVKKKYISRIINSPAFTFKFDTYMIGILLSCILYMLSVKFGFFKGKLTDGLETAGWIVYYFYFIVLLVRNRNLYIKNSKVDSENLSFLADNAIKMEGEDELERTGFVNGLVTRISSWKETESIVIGLYGEWGTGKTSVLNLMKTKFEEDKNNVIISFNPWYFKDEEQLILQFFNNFIAGIEENFSGQKSKLISNIKNYSQMITSVTLRMGVFNFSFKDFIAANKIDNDIQKLKDIIENQLEKENKKIIVYIDDLDRLDDEEIHSVFKLVKLIADFRHTIYILAFDEEIVENVLSTKYSGKKASEIGTSFLEKIIQVPLYLPPADSEDIRRIIFQGFEKVLTGNKIFLSDEELRRFNEVWSKSLGILPLTIRAAKRHQNSIVFSLPLLKDEVNVVDLFYIEGIRVFYPDVYKFIYRNAKAFLYAGKNLGFSRKNTMHDEYKDALKELFEKLPSIEKNIVISILKALFPRSEYLITGQNNYGGEWDKTWYMDRRICSELYFEKYFVYSVRNGLISDVKFNSLLDELKNENVDVAVSKLKGMIIINGMVSTDVLGKFLVIIDANLTLGKLEAKQSENLIYCLAKIEKIIPNHFYQMFSIRSRMAITMWHLLQLQPKDEAEIVITRAMNIVESLMFCVDILRWMVPSEEVQKHFFTRDEIQGIAAVVIEKIKTEMQNESFLDTYETGSSTLLNGILRWGNSNDKAELRLKIKEWIKEPNGAEKLILGFSKLISTSNIKKPTIIEFDMDSYNAIKNTVNPQEIADILIDKYQENPSEINVHDGKTDYEQVALEFLKLHQNIKDTQS</sequence>
<dbReference type="InterPro" id="IPR011646">
    <property type="entry name" value="KAP_P-loop"/>
</dbReference>
<keyword evidence="1" id="KW-0175">Coiled coil</keyword>
<evidence type="ECO:0000256" key="2">
    <source>
        <dbReference type="SAM" id="Phobius"/>
    </source>
</evidence>
<keyword evidence="2" id="KW-0812">Transmembrane</keyword>
<gene>
    <name evidence="4" type="ORF">TQ94_29070</name>
</gene>
<dbReference type="Gene3D" id="3.40.50.300">
    <property type="entry name" value="P-loop containing nucleotide triphosphate hydrolases"/>
    <property type="match status" value="1"/>
</dbReference>
<dbReference type="InterPro" id="IPR027417">
    <property type="entry name" value="P-loop_NTPase"/>
</dbReference>
<evidence type="ECO:0000256" key="1">
    <source>
        <dbReference type="SAM" id="Coils"/>
    </source>
</evidence>
<proteinExistence type="predicted"/>
<dbReference type="SUPFAM" id="SSF52540">
    <property type="entry name" value="P-loop containing nucleoside triphosphate hydrolases"/>
    <property type="match status" value="1"/>
</dbReference>
<organism evidence="4 5">
    <name type="scientific">Bacillus cereus</name>
    <dbReference type="NCBI Taxonomy" id="1396"/>
    <lineage>
        <taxon>Bacteria</taxon>
        <taxon>Bacillati</taxon>
        <taxon>Bacillota</taxon>
        <taxon>Bacilli</taxon>
        <taxon>Bacillales</taxon>
        <taxon>Bacillaceae</taxon>
        <taxon>Bacillus</taxon>
        <taxon>Bacillus cereus group</taxon>
    </lineage>
</organism>
<comment type="caution">
    <text evidence="4">The sequence shown here is derived from an EMBL/GenBank/DDBJ whole genome shotgun (WGS) entry which is preliminary data.</text>
</comment>
<reference evidence="4 5" key="1">
    <citation type="submission" date="2015-02" db="EMBL/GenBank/DDBJ databases">
        <title>Evolution of B. cereus sensu lato: Distribution, horizontal transfer and duplication of chromosomal virulence genes.</title>
        <authorList>
            <person name="Boehm M.-E."/>
            <person name="Huptas C."/>
            <person name="Krey V.M."/>
            <person name="Scherer S."/>
        </authorList>
    </citation>
    <scope>NUCLEOTIDE SEQUENCE [LARGE SCALE GENOMIC DNA]</scope>
    <source>
        <strain evidence="4 5">#17</strain>
    </source>
</reference>
<dbReference type="EMBL" id="JYFW01000044">
    <property type="protein sequence ID" value="KMP12916.1"/>
    <property type="molecule type" value="Genomic_DNA"/>
</dbReference>
<accession>A0A9X0NIA4</accession>
<dbReference type="Proteomes" id="UP000036243">
    <property type="component" value="Unassembled WGS sequence"/>
</dbReference>
<dbReference type="PANTHER" id="PTHR22674:SF6">
    <property type="entry name" value="NTPASE KAP FAMILY P-LOOP DOMAIN-CONTAINING PROTEIN 1"/>
    <property type="match status" value="1"/>
</dbReference>
<feature type="coiled-coil region" evidence="1">
    <location>
        <begin position="305"/>
        <end position="343"/>
    </location>
</feature>
<dbReference type="Pfam" id="PF07693">
    <property type="entry name" value="KAP_NTPase"/>
    <property type="match status" value="1"/>
</dbReference>
<dbReference type="AlphaFoldDB" id="A0A9X0NIA4"/>
<dbReference type="InterPro" id="IPR052754">
    <property type="entry name" value="NTPase_KAP_P-loop"/>
</dbReference>
<evidence type="ECO:0000259" key="3">
    <source>
        <dbReference type="Pfam" id="PF07693"/>
    </source>
</evidence>